<dbReference type="Proteomes" id="UP000249146">
    <property type="component" value="Unassembled WGS sequence"/>
</dbReference>
<evidence type="ECO:0000256" key="2">
    <source>
        <dbReference type="ARBA" id="ARBA00012438"/>
    </source>
</evidence>
<proteinExistence type="predicted"/>
<comment type="caution">
    <text evidence="11">The sequence shown here is derived from an EMBL/GenBank/DDBJ whole genome shotgun (WGS) entry which is preliminary data.</text>
</comment>
<dbReference type="Pfam" id="PF00989">
    <property type="entry name" value="PAS"/>
    <property type="match status" value="1"/>
</dbReference>
<evidence type="ECO:0000256" key="1">
    <source>
        <dbReference type="ARBA" id="ARBA00000085"/>
    </source>
</evidence>
<dbReference type="PANTHER" id="PTHR24421:SF10">
    <property type="entry name" value="NITRATE_NITRITE SENSOR PROTEIN NARQ"/>
    <property type="match status" value="1"/>
</dbReference>
<feature type="domain" description="PAS" evidence="9">
    <location>
        <begin position="16"/>
        <end position="60"/>
    </location>
</feature>
<dbReference type="GO" id="GO:0005524">
    <property type="term" value="F:ATP binding"/>
    <property type="evidence" value="ECO:0007669"/>
    <property type="project" value="UniProtKB-KW"/>
</dbReference>
<dbReference type="Gene3D" id="3.30.565.10">
    <property type="entry name" value="Histidine kinase-like ATPase, C-terminal domain"/>
    <property type="match status" value="1"/>
</dbReference>
<feature type="domain" description="PAC" evidence="10">
    <location>
        <begin position="84"/>
        <end position="135"/>
    </location>
</feature>
<dbReference type="InterPro" id="IPR011712">
    <property type="entry name" value="Sig_transdc_His_kin_sub3_dim/P"/>
</dbReference>
<evidence type="ECO:0000256" key="8">
    <source>
        <dbReference type="ARBA" id="ARBA00023012"/>
    </source>
</evidence>
<dbReference type="Pfam" id="PF02518">
    <property type="entry name" value="HATPase_c"/>
    <property type="match status" value="1"/>
</dbReference>
<protein>
    <recommendedName>
        <fullName evidence="2">histidine kinase</fullName>
        <ecNumber evidence="2">2.7.13.3</ecNumber>
    </recommendedName>
</protein>
<dbReference type="SUPFAM" id="SSF55785">
    <property type="entry name" value="PYP-like sensor domain (PAS domain)"/>
    <property type="match status" value="1"/>
</dbReference>
<keyword evidence="4" id="KW-0808">Transferase</keyword>
<evidence type="ECO:0000256" key="7">
    <source>
        <dbReference type="ARBA" id="ARBA00022840"/>
    </source>
</evidence>
<dbReference type="InterPro" id="IPR050482">
    <property type="entry name" value="Sensor_HK_TwoCompSys"/>
</dbReference>
<dbReference type="GO" id="GO:0016020">
    <property type="term" value="C:membrane"/>
    <property type="evidence" value="ECO:0007669"/>
    <property type="project" value="InterPro"/>
</dbReference>
<keyword evidence="8" id="KW-0902">Two-component regulatory system</keyword>
<dbReference type="CDD" id="cd00130">
    <property type="entry name" value="PAS"/>
    <property type="match status" value="1"/>
</dbReference>
<dbReference type="PANTHER" id="PTHR24421">
    <property type="entry name" value="NITRATE/NITRITE SENSOR PROTEIN NARX-RELATED"/>
    <property type="match status" value="1"/>
</dbReference>
<keyword evidence="5" id="KW-0547">Nucleotide-binding</keyword>
<name>A0A328EPY6_9CHLR</name>
<dbReference type="InterPro" id="IPR036890">
    <property type="entry name" value="HATPase_C_sf"/>
</dbReference>
<dbReference type="GO" id="GO:0006355">
    <property type="term" value="P:regulation of DNA-templated transcription"/>
    <property type="evidence" value="ECO:0007669"/>
    <property type="project" value="InterPro"/>
</dbReference>
<dbReference type="GO" id="GO:0000155">
    <property type="term" value="F:phosphorelay sensor kinase activity"/>
    <property type="evidence" value="ECO:0007669"/>
    <property type="project" value="InterPro"/>
</dbReference>
<evidence type="ECO:0000256" key="6">
    <source>
        <dbReference type="ARBA" id="ARBA00022777"/>
    </source>
</evidence>
<dbReference type="InterPro" id="IPR000700">
    <property type="entry name" value="PAS-assoc_C"/>
</dbReference>
<dbReference type="Pfam" id="PF07730">
    <property type="entry name" value="HisKA_3"/>
    <property type="match status" value="1"/>
</dbReference>
<keyword evidence="6 11" id="KW-0418">Kinase</keyword>
<evidence type="ECO:0000259" key="9">
    <source>
        <dbReference type="PROSITE" id="PS50112"/>
    </source>
</evidence>
<reference evidence="11 12" key="1">
    <citation type="submission" date="2018-05" db="EMBL/GenBank/DDBJ databases">
        <title>Draft genome sequences of Dehalococcoides mccartyi strains RC and KS.</title>
        <authorList>
            <person name="Higgins S.A."/>
            <person name="Padilla-Crespo E."/>
            <person name="Loeffler F.E."/>
        </authorList>
    </citation>
    <scope>NUCLEOTIDE SEQUENCE [LARGE SCALE GENOMIC DNA]</scope>
    <source>
        <strain evidence="11 12">RC</strain>
    </source>
</reference>
<dbReference type="Gene3D" id="3.30.450.20">
    <property type="entry name" value="PAS domain"/>
    <property type="match status" value="1"/>
</dbReference>
<dbReference type="EC" id="2.7.13.3" evidence="2"/>
<organism evidence="11 12">
    <name type="scientific">Dehalococcoides mccartyi</name>
    <dbReference type="NCBI Taxonomy" id="61435"/>
    <lineage>
        <taxon>Bacteria</taxon>
        <taxon>Bacillati</taxon>
        <taxon>Chloroflexota</taxon>
        <taxon>Dehalococcoidia</taxon>
        <taxon>Dehalococcoidales</taxon>
        <taxon>Dehalococcoidaceae</taxon>
        <taxon>Dehalococcoides</taxon>
    </lineage>
</organism>
<dbReference type="AlphaFoldDB" id="A0A328EPY6"/>
<dbReference type="InterPro" id="IPR000014">
    <property type="entry name" value="PAS"/>
</dbReference>
<dbReference type="InterPro" id="IPR003594">
    <property type="entry name" value="HATPase_dom"/>
</dbReference>
<dbReference type="PROSITE" id="PS50113">
    <property type="entry name" value="PAC"/>
    <property type="match status" value="1"/>
</dbReference>
<dbReference type="GO" id="GO:0046983">
    <property type="term" value="F:protein dimerization activity"/>
    <property type="evidence" value="ECO:0007669"/>
    <property type="project" value="InterPro"/>
</dbReference>
<evidence type="ECO:0000256" key="5">
    <source>
        <dbReference type="ARBA" id="ARBA00022741"/>
    </source>
</evidence>
<dbReference type="SUPFAM" id="SSF55874">
    <property type="entry name" value="ATPase domain of HSP90 chaperone/DNA topoisomerase II/histidine kinase"/>
    <property type="match status" value="1"/>
</dbReference>
<accession>A0A328EPY6</accession>
<dbReference type="PROSITE" id="PS50112">
    <property type="entry name" value="PAS"/>
    <property type="match status" value="1"/>
</dbReference>
<evidence type="ECO:0000259" key="10">
    <source>
        <dbReference type="PROSITE" id="PS50113"/>
    </source>
</evidence>
<evidence type="ECO:0000313" key="12">
    <source>
        <dbReference type="Proteomes" id="UP000249146"/>
    </source>
</evidence>
<dbReference type="InterPro" id="IPR013767">
    <property type="entry name" value="PAS_fold"/>
</dbReference>
<sequence>MTETRFKPPALCHRCLFENASDAIWFYDRKGHIVYANRASAELTGYTRTELKQKNLKDLLTTASEYDQIMDMNSRIAVGEEVKMPYEQKIRRHDGSVAVLRMATTLVKSADEVLGFQNIARDITEELRRQQNMKSFVQDVIRAQEAERKRISRELHDEVAPLRLLLMQKIDNLSKQSERDIADCKPQLDALRTQSEEALESLRRIAQDLRPRILDDLGLIPALEWLTEKLAQDGQIHTESNVKGREVELTAEIQLLIFRIAQEAFNNIRKHSLATWVRLELEFKPKAILLTIQDNGKGFNLSEQTDNLAQNGKLGLAGMHERAQLIGGHIHILTHPGQHYRNCRSTYYQSGYKAGFLS</sequence>
<keyword evidence="7" id="KW-0067">ATP-binding</keyword>
<evidence type="ECO:0000256" key="4">
    <source>
        <dbReference type="ARBA" id="ARBA00022679"/>
    </source>
</evidence>
<comment type="catalytic activity">
    <reaction evidence="1">
        <text>ATP + protein L-histidine = ADP + protein N-phospho-L-histidine.</text>
        <dbReference type="EC" id="2.7.13.3"/>
    </reaction>
</comment>
<dbReference type="CDD" id="cd16917">
    <property type="entry name" value="HATPase_UhpB-NarQ-NarX-like"/>
    <property type="match status" value="1"/>
</dbReference>
<dbReference type="NCBIfam" id="TIGR00229">
    <property type="entry name" value="sensory_box"/>
    <property type="match status" value="1"/>
</dbReference>
<dbReference type="SMART" id="SM00091">
    <property type="entry name" value="PAS"/>
    <property type="match status" value="1"/>
</dbReference>
<dbReference type="EMBL" id="QGLC01000009">
    <property type="protein sequence ID" value="RAL69439.1"/>
    <property type="molecule type" value="Genomic_DNA"/>
</dbReference>
<dbReference type="InterPro" id="IPR035965">
    <property type="entry name" value="PAS-like_dom_sf"/>
</dbReference>
<dbReference type="Gene3D" id="1.20.5.1930">
    <property type="match status" value="1"/>
</dbReference>
<evidence type="ECO:0000256" key="3">
    <source>
        <dbReference type="ARBA" id="ARBA00022553"/>
    </source>
</evidence>
<keyword evidence="3" id="KW-0597">Phosphoprotein</keyword>
<evidence type="ECO:0000313" key="11">
    <source>
        <dbReference type="EMBL" id="RAL69439.1"/>
    </source>
</evidence>
<gene>
    <name evidence="11" type="ORF">C1G87_0404</name>
</gene>